<accession>A0A178ZFF1</accession>
<reference evidence="1 2" key="1">
    <citation type="submission" date="2016-04" db="EMBL/GenBank/DDBJ databases">
        <title>Draft genome of Fonsecaea erecta CBS 125763.</title>
        <authorList>
            <person name="Weiss V.A."/>
            <person name="Vicente V.A."/>
            <person name="Raittz R.T."/>
            <person name="Moreno L.F."/>
            <person name="De Souza E.M."/>
            <person name="Pedrosa F.O."/>
            <person name="Steffens M.B."/>
            <person name="Faoro H."/>
            <person name="Tadra-Sfeir M.Z."/>
            <person name="Najafzadeh M.J."/>
            <person name="Felipe M.S."/>
            <person name="Teixeira M."/>
            <person name="Sun J."/>
            <person name="Xi L."/>
            <person name="Gomes R."/>
            <person name="De Azevedo C.M."/>
            <person name="Salgado C.G."/>
            <person name="Da Silva M.B."/>
            <person name="Nascimento M.F."/>
            <person name="Queiroz-Telles F."/>
            <person name="Attili D.S."/>
            <person name="Gorbushina A."/>
        </authorList>
    </citation>
    <scope>NUCLEOTIDE SEQUENCE [LARGE SCALE GENOMIC DNA]</scope>
    <source>
        <strain evidence="1 2">CBS 125763</strain>
    </source>
</reference>
<sequence length="150" mass="16616">MSLSYAVKIIPFFASPHLASLLDFYRTYLPDFTIHPHPTDAAEPTFASVWAGPGAAANIYIIQDEEKVLGSCMIMMKSVPALDELYEGLVAKGLKRLDVIEWTGMPVSADTSEPQTALGPIEDKSWGYRQFDLVDLHGNMIVFFAFLEGE</sequence>
<dbReference type="GeneID" id="30011746"/>
<comment type="caution">
    <text evidence="1">The sequence shown here is derived from an EMBL/GenBank/DDBJ whole genome shotgun (WGS) entry which is preliminary data.</text>
</comment>
<dbReference type="SUPFAM" id="SSF54593">
    <property type="entry name" value="Glyoxalase/Bleomycin resistance protein/Dihydroxybiphenyl dioxygenase"/>
    <property type="match status" value="1"/>
</dbReference>
<evidence type="ECO:0008006" key="3">
    <source>
        <dbReference type="Google" id="ProtNLM"/>
    </source>
</evidence>
<dbReference type="AlphaFoldDB" id="A0A178ZFF1"/>
<keyword evidence="2" id="KW-1185">Reference proteome</keyword>
<gene>
    <name evidence="1" type="ORF">AYL99_07578</name>
</gene>
<proteinExistence type="predicted"/>
<evidence type="ECO:0000313" key="2">
    <source>
        <dbReference type="Proteomes" id="UP000078343"/>
    </source>
</evidence>
<organism evidence="1 2">
    <name type="scientific">Fonsecaea erecta</name>
    <dbReference type="NCBI Taxonomy" id="1367422"/>
    <lineage>
        <taxon>Eukaryota</taxon>
        <taxon>Fungi</taxon>
        <taxon>Dikarya</taxon>
        <taxon>Ascomycota</taxon>
        <taxon>Pezizomycotina</taxon>
        <taxon>Eurotiomycetes</taxon>
        <taxon>Chaetothyriomycetidae</taxon>
        <taxon>Chaetothyriales</taxon>
        <taxon>Herpotrichiellaceae</taxon>
        <taxon>Fonsecaea</taxon>
    </lineage>
</organism>
<dbReference type="STRING" id="1367422.A0A178ZFF1"/>
<dbReference type="EMBL" id="LVYI01000006">
    <property type="protein sequence ID" value="OAP58488.1"/>
    <property type="molecule type" value="Genomic_DNA"/>
</dbReference>
<dbReference type="OrthoDB" id="1077582at2759"/>
<dbReference type="Gene3D" id="3.10.180.10">
    <property type="entry name" value="2,3-Dihydroxybiphenyl 1,2-Dioxygenase, domain 1"/>
    <property type="match status" value="1"/>
</dbReference>
<evidence type="ECO:0000313" key="1">
    <source>
        <dbReference type="EMBL" id="OAP58488.1"/>
    </source>
</evidence>
<protein>
    <recommendedName>
        <fullName evidence="3">Glyoxalase/fosfomycin resistance/dioxygenase domain-containing protein</fullName>
    </recommendedName>
</protein>
<dbReference type="InterPro" id="IPR029068">
    <property type="entry name" value="Glyas_Bleomycin-R_OHBP_Dase"/>
</dbReference>
<name>A0A178ZFF1_9EURO</name>
<dbReference type="RefSeq" id="XP_018691855.1">
    <property type="nucleotide sequence ID" value="XM_018839087.1"/>
</dbReference>
<dbReference type="Proteomes" id="UP000078343">
    <property type="component" value="Unassembled WGS sequence"/>
</dbReference>